<dbReference type="RefSeq" id="WP_309937724.1">
    <property type="nucleotide sequence ID" value="NZ_AP025305.1"/>
</dbReference>
<dbReference type="EMBL" id="JAVDQD010000001">
    <property type="protein sequence ID" value="MDR6238250.1"/>
    <property type="molecule type" value="Genomic_DNA"/>
</dbReference>
<dbReference type="AlphaFoldDB" id="A0AAE3XKL4"/>
<name>A0AAE3XKL4_9BACT</name>
<evidence type="ECO:0000313" key="3">
    <source>
        <dbReference type="Proteomes" id="UP001185092"/>
    </source>
</evidence>
<accession>A0AAE3XKL4</accession>
<evidence type="ECO:0000313" key="2">
    <source>
        <dbReference type="EMBL" id="MDR6238250.1"/>
    </source>
</evidence>
<sequence>MRLVANRKGTSCQARPLLPKSNKGKSSMPPRFDLGSKGQVLQRSIGFEIELDYNPYWNEEHQKEVVEDKVFPLESKFPNFHKGDMIFKGDGFELQVDLAYDNFVPYLEIVTDSFDETVSGLHRLNEAMSKAMLFMEEIVNEARYHWTKFQLTRKAKSMGHLPTKFENLIYKLGGHGRLDTGSFQATSGVSLSAMNAIFDDLGEPRQDETEELREKRKSGRKTLIDWEEGVEYRKGYLHCATALKRVNEVVDKVQHEYGFGASLCGLLKIIGQYFILANEKLDSYPKSMPSILARTDFASMYRFVSTQTSDARYLEDWLAIISQMNDMLGIGPMNLPLYSKGIYNSWRAGKYYSGKQNILDVLTRERWVRKISEGKDELTERYFPDREAGKELESMGRMHDHMDDLDPLGLSKAPIFEFRDIDKRIHYTEWQSFAQAMFLWVQAKNNGQEAFFNDKKGQ</sequence>
<reference evidence="2" key="1">
    <citation type="submission" date="2023-07" db="EMBL/GenBank/DDBJ databases">
        <title>Genomic Encyclopedia of Type Strains, Phase IV (KMG-IV): sequencing the most valuable type-strain genomes for metagenomic binning, comparative biology and taxonomic classification.</title>
        <authorList>
            <person name="Goeker M."/>
        </authorList>
    </citation>
    <scope>NUCLEOTIDE SEQUENCE</scope>
    <source>
        <strain evidence="2">DSM 26174</strain>
    </source>
</reference>
<evidence type="ECO:0000256" key="1">
    <source>
        <dbReference type="SAM" id="MobiDB-lite"/>
    </source>
</evidence>
<comment type="caution">
    <text evidence="2">The sequence shown here is derived from an EMBL/GenBank/DDBJ whole genome shotgun (WGS) entry which is preliminary data.</text>
</comment>
<feature type="region of interest" description="Disordered" evidence="1">
    <location>
        <begin position="1"/>
        <end position="33"/>
    </location>
</feature>
<gene>
    <name evidence="2" type="ORF">HNQ88_001226</name>
</gene>
<proteinExistence type="predicted"/>
<dbReference type="Proteomes" id="UP001185092">
    <property type="component" value="Unassembled WGS sequence"/>
</dbReference>
<keyword evidence="3" id="KW-1185">Reference proteome</keyword>
<organism evidence="2 3">
    <name type="scientific">Aureibacter tunicatorum</name>
    <dbReference type="NCBI Taxonomy" id="866807"/>
    <lineage>
        <taxon>Bacteria</taxon>
        <taxon>Pseudomonadati</taxon>
        <taxon>Bacteroidota</taxon>
        <taxon>Cytophagia</taxon>
        <taxon>Cytophagales</taxon>
        <taxon>Persicobacteraceae</taxon>
        <taxon>Aureibacter</taxon>
    </lineage>
</organism>
<protein>
    <submittedName>
        <fullName evidence="2">Uncharacterized protein</fullName>
    </submittedName>
</protein>